<gene>
    <name evidence="5" type="ORF">CALVIDRAFT_566644</name>
</gene>
<accession>A0A167JB29</accession>
<evidence type="ECO:0008006" key="7">
    <source>
        <dbReference type="Google" id="ProtNLM"/>
    </source>
</evidence>
<dbReference type="Pfam" id="PF04912">
    <property type="entry name" value="Dynamitin"/>
    <property type="match status" value="1"/>
</dbReference>
<feature type="compositionally biased region" description="Acidic residues" evidence="4">
    <location>
        <begin position="181"/>
        <end position="195"/>
    </location>
</feature>
<dbReference type="OrthoDB" id="4977at2759"/>
<dbReference type="AlphaFoldDB" id="A0A167JB29"/>
<dbReference type="InterPro" id="IPR028133">
    <property type="entry name" value="Dynamitin"/>
</dbReference>
<dbReference type="GO" id="GO:0005869">
    <property type="term" value="C:dynactin complex"/>
    <property type="evidence" value="ECO:0007669"/>
    <property type="project" value="InterPro"/>
</dbReference>
<feature type="region of interest" description="Disordered" evidence="4">
    <location>
        <begin position="45"/>
        <end position="70"/>
    </location>
</feature>
<dbReference type="GO" id="GO:0005737">
    <property type="term" value="C:cytoplasm"/>
    <property type="evidence" value="ECO:0007669"/>
    <property type="project" value="UniProtKB-SubCell"/>
</dbReference>
<feature type="region of interest" description="Disordered" evidence="4">
    <location>
        <begin position="294"/>
        <end position="328"/>
    </location>
</feature>
<dbReference type="Proteomes" id="UP000076738">
    <property type="component" value="Unassembled WGS sequence"/>
</dbReference>
<name>A0A167JB29_CALVF</name>
<sequence length="433" mass="48359">MSQKYAGLPDIDALQDVYETLSPPESPILKDEDDLDEAHIRALRLQREQEKEAEREARRAGGRLGGDQGRKVPIEELEEIEWQPGVSVEQGKKRWRKREREAIRKADIIATFELEETPLQRFARLQQELADLEEHVSKRSLSKGKARLENGDSEGLAEGGMMHSLLELRERLGKLEGGGELQEEEEEHIDIDEQGEATKTNGDAHPAEGHDRRASTSSEKGSVDFVALDRRLFQIESLLGSNTISSSEPHPPPLVPTITRLSSQISLLTQPRHMDGLSRRLKTLLSDLERYDQHVHPSQQAPAANPGWPTGRSRQPTGPAQEEKPAQQNTQQLMQFLGRLDPLLPTLPPLLLRLRSLSALHASAATFGSRLKEAEEREKAMEAGLEELEAAVDGLEKGMGENRDRVERNVSVLEERVQGLVGRLEALEGAPEQ</sequence>
<dbReference type="GO" id="GO:0007017">
    <property type="term" value="P:microtubule-based process"/>
    <property type="evidence" value="ECO:0007669"/>
    <property type="project" value="InterPro"/>
</dbReference>
<proteinExistence type="predicted"/>
<reference evidence="5 6" key="1">
    <citation type="journal article" date="2016" name="Mol. Biol. Evol.">
        <title>Comparative Genomics of Early-Diverging Mushroom-Forming Fungi Provides Insights into the Origins of Lignocellulose Decay Capabilities.</title>
        <authorList>
            <person name="Nagy L.G."/>
            <person name="Riley R."/>
            <person name="Tritt A."/>
            <person name="Adam C."/>
            <person name="Daum C."/>
            <person name="Floudas D."/>
            <person name="Sun H."/>
            <person name="Yadav J.S."/>
            <person name="Pangilinan J."/>
            <person name="Larsson K.H."/>
            <person name="Matsuura K."/>
            <person name="Barry K."/>
            <person name="Labutti K."/>
            <person name="Kuo R."/>
            <person name="Ohm R.A."/>
            <person name="Bhattacharya S.S."/>
            <person name="Shirouzu T."/>
            <person name="Yoshinaga Y."/>
            <person name="Martin F.M."/>
            <person name="Grigoriev I.V."/>
            <person name="Hibbett D.S."/>
        </authorList>
    </citation>
    <scope>NUCLEOTIDE SEQUENCE [LARGE SCALE GENOMIC DNA]</scope>
    <source>
        <strain evidence="5 6">TUFC12733</strain>
    </source>
</reference>
<protein>
    <recommendedName>
        <fullName evidence="7">Dynamitin-domain-containing protein</fullName>
    </recommendedName>
</protein>
<feature type="compositionally biased region" description="Basic and acidic residues" evidence="4">
    <location>
        <begin position="205"/>
        <end position="214"/>
    </location>
</feature>
<evidence type="ECO:0000313" key="5">
    <source>
        <dbReference type="EMBL" id="KZO93415.1"/>
    </source>
</evidence>
<organism evidence="5 6">
    <name type="scientific">Calocera viscosa (strain TUFC12733)</name>
    <dbReference type="NCBI Taxonomy" id="1330018"/>
    <lineage>
        <taxon>Eukaryota</taxon>
        <taxon>Fungi</taxon>
        <taxon>Dikarya</taxon>
        <taxon>Basidiomycota</taxon>
        <taxon>Agaricomycotina</taxon>
        <taxon>Dacrymycetes</taxon>
        <taxon>Dacrymycetales</taxon>
        <taxon>Dacrymycetaceae</taxon>
        <taxon>Calocera</taxon>
    </lineage>
</organism>
<dbReference type="STRING" id="1330018.A0A167JB29"/>
<keyword evidence="2" id="KW-0963">Cytoplasm</keyword>
<evidence type="ECO:0000256" key="3">
    <source>
        <dbReference type="SAM" id="Coils"/>
    </source>
</evidence>
<comment type="subcellular location">
    <subcellularLocation>
        <location evidence="1">Cytoplasm</location>
    </subcellularLocation>
</comment>
<feature type="region of interest" description="Disordered" evidence="4">
    <location>
        <begin position="178"/>
        <end position="220"/>
    </location>
</feature>
<evidence type="ECO:0000313" key="6">
    <source>
        <dbReference type="Proteomes" id="UP000076738"/>
    </source>
</evidence>
<feature type="compositionally biased region" description="Basic and acidic residues" evidence="4">
    <location>
        <begin position="45"/>
        <end position="59"/>
    </location>
</feature>
<feature type="region of interest" description="Disordered" evidence="4">
    <location>
        <begin position="135"/>
        <end position="159"/>
    </location>
</feature>
<evidence type="ECO:0000256" key="1">
    <source>
        <dbReference type="ARBA" id="ARBA00004496"/>
    </source>
</evidence>
<evidence type="ECO:0000256" key="4">
    <source>
        <dbReference type="SAM" id="MobiDB-lite"/>
    </source>
</evidence>
<keyword evidence="6" id="KW-1185">Reference proteome</keyword>
<evidence type="ECO:0000256" key="2">
    <source>
        <dbReference type="ARBA" id="ARBA00022490"/>
    </source>
</evidence>
<keyword evidence="3" id="KW-0175">Coiled coil</keyword>
<dbReference type="PANTHER" id="PTHR15346">
    <property type="entry name" value="DYNACTIN SUBUNIT"/>
    <property type="match status" value="1"/>
</dbReference>
<feature type="coiled-coil region" evidence="3">
    <location>
        <begin position="371"/>
        <end position="430"/>
    </location>
</feature>
<dbReference type="EMBL" id="KV417302">
    <property type="protein sequence ID" value="KZO93415.1"/>
    <property type="molecule type" value="Genomic_DNA"/>
</dbReference>